<dbReference type="Gene3D" id="1.20.1600.10">
    <property type="entry name" value="Outer membrane efflux proteins (OEP)"/>
    <property type="match status" value="1"/>
</dbReference>
<dbReference type="Pfam" id="PF02321">
    <property type="entry name" value="OEP"/>
    <property type="match status" value="2"/>
</dbReference>
<feature type="coiled-coil region" evidence="8">
    <location>
        <begin position="197"/>
        <end position="243"/>
    </location>
</feature>
<feature type="coiled-coil region" evidence="8">
    <location>
        <begin position="363"/>
        <end position="422"/>
    </location>
</feature>
<evidence type="ECO:0000256" key="6">
    <source>
        <dbReference type="ARBA" id="ARBA00023136"/>
    </source>
</evidence>
<organism evidence="9 10">
    <name type="scientific">Tangfeifania diversioriginum</name>
    <dbReference type="NCBI Taxonomy" id="1168035"/>
    <lineage>
        <taxon>Bacteria</taxon>
        <taxon>Pseudomonadati</taxon>
        <taxon>Bacteroidota</taxon>
        <taxon>Bacteroidia</taxon>
        <taxon>Marinilabiliales</taxon>
        <taxon>Prolixibacteraceae</taxon>
        <taxon>Tangfeifania</taxon>
    </lineage>
</organism>
<keyword evidence="8" id="KW-0175">Coiled coil</keyword>
<dbReference type="GO" id="GO:1990281">
    <property type="term" value="C:efflux pump complex"/>
    <property type="evidence" value="ECO:0007669"/>
    <property type="project" value="TreeGrafter"/>
</dbReference>
<evidence type="ECO:0000256" key="1">
    <source>
        <dbReference type="ARBA" id="ARBA00004442"/>
    </source>
</evidence>
<keyword evidence="4" id="KW-1134">Transmembrane beta strand</keyword>
<dbReference type="PANTHER" id="PTHR30026">
    <property type="entry name" value="OUTER MEMBRANE PROTEIN TOLC"/>
    <property type="match status" value="1"/>
</dbReference>
<proteinExistence type="inferred from homology"/>
<dbReference type="GO" id="GO:0015288">
    <property type="term" value="F:porin activity"/>
    <property type="evidence" value="ECO:0007669"/>
    <property type="project" value="TreeGrafter"/>
</dbReference>
<dbReference type="SUPFAM" id="SSF56954">
    <property type="entry name" value="Outer membrane efflux proteins (OEP)"/>
    <property type="match status" value="1"/>
</dbReference>
<dbReference type="GO" id="GO:0009279">
    <property type="term" value="C:cell outer membrane"/>
    <property type="evidence" value="ECO:0007669"/>
    <property type="project" value="UniProtKB-SubCell"/>
</dbReference>
<dbReference type="OrthoDB" id="9807719at2"/>
<evidence type="ECO:0000256" key="2">
    <source>
        <dbReference type="ARBA" id="ARBA00007613"/>
    </source>
</evidence>
<dbReference type="EMBL" id="FQZE01000063">
    <property type="protein sequence ID" value="SHK08499.1"/>
    <property type="molecule type" value="Genomic_DNA"/>
</dbReference>
<sequence>PFAGFSQQKITLQECRQMAMEHNQKIKAAEFNKQAATSLKKAAFTQFLPNFNIEGTYTYLNNQFELLNEDLLFPVVSSSSIDEAGKVDPSLFDQSTLVINPATGMPVTDAEGNAVFKNYGWIPADELSVNTQSYYLLNAGFIQPIYAGGKIRETYKIAGYAEDIASSKKKMTTSEVLYKVERYYWQVISLTQKVELAQKYAELLNKLVSNLEDYYDEGLITQNELLKAKVKRNEANLNLLKAQNGETLAKMALAQLIGITNSQELTLDDSELENIDAEYQNQIAKTYEARPELEILEQSVNMAQSGVNMMRSRFLPNIGLTAGYLMTNPNPYNGLKNEFGGSLSVGVVAQIPLFHWGDKKHTLHAAKAELKASELKMEETDELLALEVQQAFFQLNESVKNLKMARSNMVQAEENLQVTQTNFEEGMVKTTDILEAQALWQKAKAAKIEAQTAFILNKTLVKKVTGQLN</sequence>
<evidence type="ECO:0000256" key="4">
    <source>
        <dbReference type="ARBA" id="ARBA00022452"/>
    </source>
</evidence>
<dbReference type="PANTHER" id="PTHR30026:SF20">
    <property type="entry name" value="OUTER MEMBRANE PROTEIN TOLC"/>
    <property type="match status" value="1"/>
</dbReference>
<dbReference type="RefSeq" id="WP_073174106.1">
    <property type="nucleotide sequence ID" value="NZ_FQZE01000063.1"/>
</dbReference>
<name>A0A1M6PKL4_9BACT</name>
<evidence type="ECO:0000256" key="3">
    <source>
        <dbReference type="ARBA" id="ARBA00022448"/>
    </source>
</evidence>
<evidence type="ECO:0000256" key="5">
    <source>
        <dbReference type="ARBA" id="ARBA00022692"/>
    </source>
</evidence>
<dbReference type="STRING" id="1168035.SAMN05444280_1631"/>
<evidence type="ECO:0000256" key="7">
    <source>
        <dbReference type="ARBA" id="ARBA00023237"/>
    </source>
</evidence>
<dbReference type="InterPro" id="IPR051906">
    <property type="entry name" value="TolC-like"/>
</dbReference>
<keyword evidence="7" id="KW-0998">Cell outer membrane</keyword>
<keyword evidence="5" id="KW-0812">Transmembrane</keyword>
<comment type="subcellular location">
    <subcellularLocation>
        <location evidence="1">Cell outer membrane</location>
    </subcellularLocation>
</comment>
<dbReference type="AlphaFoldDB" id="A0A1M6PKL4"/>
<comment type="similarity">
    <text evidence="2">Belongs to the outer membrane factor (OMF) (TC 1.B.17) family.</text>
</comment>
<dbReference type="Proteomes" id="UP000184050">
    <property type="component" value="Unassembled WGS sequence"/>
</dbReference>
<keyword evidence="10" id="KW-1185">Reference proteome</keyword>
<evidence type="ECO:0000313" key="10">
    <source>
        <dbReference type="Proteomes" id="UP000184050"/>
    </source>
</evidence>
<feature type="non-terminal residue" evidence="9">
    <location>
        <position position="1"/>
    </location>
</feature>
<accession>A0A1M6PKL4</accession>
<dbReference type="GO" id="GO:0015562">
    <property type="term" value="F:efflux transmembrane transporter activity"/>
    <property type="evidence" value="ECO:0007669"/>
    <property type="project" value="InterPro"/>
</dbReference>
<keyword evidence="6" id="KW-0472">Membrane</keyword>
<reference evidence="9 10" key="1">
    <citation type="submission" date="2016-11" db="EMBL/GenBank/DDBJ databases">
        <authorList>
            <person name="Jaros S."/>
            <person name="Januszkiewicz K."/>
            <person name="Wedrychowicz H."/>
        </authorList>
    </citation>
    <scope>NUCLEOTIDE SEQUENCE [LARGE SCALE GENOMIC DNA]</scope>
    <source>
        <strain evidence="9 10">DSM 27063</strain>
    </source>
</reference>
<evidence type="ECO:0000313" key="9">
    <source>
        <dbReference type="EMBL" id="SHK08499.1"/>
    </source>
</evidence>
<dbReference type="InterPro" id="IPR003423">
    <property type="entry name" value="OMP_efflux"/>
</dbReference>
<keyword evidence="3" id="KW-0813">Transport</keyword>
<gene>
    <name evidence="9" type="ORF">SAMN05444280_1631</name>
</gene>
<protein>
    <submittedName>
        <fullName evidence="9">Outer membrane protein TolC</fullName>
    </submittedName>
</protein>
<evidence type="ECO:0000256" key="8">
    <source>
        <dbReference type="SAM" id="Coils"/>
    </source>
</evidence>